<dbReference type="AlphaFoldDB" id="A0A319FGP3"/>
<proteinExistence type="predicted"/>
<accession>A0A319FGP3</accession>
<organism evidence="1 2">
    <name type="scientific">Aspergillus sclerotiicarbonarius (strain CBS 121057 / IBT 28362)</name>
    <dbReference type="NCBI Taxonomy" id="1448318"/>
    <lineage>
        <taxon>Eukaryota</taxon>
        <taxon>Fungi</taxon>
        <taxon>Dikarya</taxon>
        <taxon>Ascomycota</taxon>
        <taxon>Pezizomycotina</taxon>
        <taxon>Eurotiomycetes</taxon>
        <taxon>Eurotiomycetidae</taxon>
        <taxon>Eurotiales</taxon>
        <taxon>Aspergillaceae</taxon>
        <taxon>Aspergillus</taxon>
        <taxon>Aspergillus subgen. Circumdati</taxon>
    </lineage>
</organism>
<evidence type="ECO:0000313" key="1">
    <source>
        <dbReference type="EMBL" id="PYI06093.1"/>
    </source>
</evidence>
<protein>
    <submittedName>
        <fullName evidence="1">Uncharacterized protein</fullName>
    </submittedName>
</protein>
<dbReference type="Proteomes" id="UP000248423">
    <property type="component" value="Unassembled WGS sequence"/>
</dbReference>
<dbReference type="STRING" id="1448318.A0A319FGP3"/>
<dbReference type="InterPro" id="IPR009836">
    <property type="entry name" value="GRDP-like"/>
</dbReference>
<sequence length="355" mass="41151">MAHRRRHFLAYLHRPSKQPVAQDIIPYPDLFNTLVSTPSGTRPAQERKTDLPTAGQCAVHLELLEVFHSLRTRIICSKELDRAFGLHSSRLRNLRHRRESQGTEKWHRFVSLAVERFQGWIRAAETLLEQDGTDETHILPPVDILMVWHAFLLNPLDYKTFCTGHQFHRTLEVPFPWGAIHESINPTTWSYTLPSQNKRWLESEANIPTDLFLSLTETTQTRPSQQSLNTASTPTENEALMHNVLRQTIFIDHMHTHMWIQSPDVEEIISDARESYNNFVELLRLHPGVILVPTLAIDLVWHTHLCSAARYTAFMMERVGRFINHDDKLGKGTLDDGFERTKALFEKEFESPEEP</sequence>
<dbReference type="PANTHER" id="PTHR34365:SF7">
    <property type="entry name" value="GLYCINE-RICH DOMAIN-CONTAINING PROTEIN 1"/>
    <property type="match status" value="1"/>
</dbReference>
<keyword evidence="2" id="KW-1185">Reference proteome</keyword>
<name>A0A319FGP3_ASPSB</name>
<dbReference type="EMBL" id="KZ826352">
    <property type="protein sequence ID" value="PYI06093.1"/>
    <property type="molecule type" value="Genomic_DNA"/>
</dbReference>
<evidence type="ECO:0000313" key="2">
    <source>
        <dbReference type="Proteomes" id="UP000248423"/>
    </source>
</evidence>
<dbReference type="OrthoDB" id="2684236at2759"/>
<reference evidence="1 2" key="1">
    <citation type="submission" date="2018-02" db="EMBL/GenBank/DDBJ databases">
        <title>The genomes of Aspergillus section Nigri reveals drivers in fungal speciation.</title>
        <authorList>
            <consortium name="DOE Joint Genome Institute"/>
            <person name="Vesth T.C."/>
            <person name="Nybo J."/>
            <person name="Theobald S."/>
            <person name="Brandl J."/>
            <person name="Frisvad J.C."/>
            <person name="Nielsen K.F."/>
            <person name="Lyhne E.K."/>
            <person name="Kogle M.E."/>
            <person name="Kuo A."/>
            <person name="Riley R."/>
            <person name="Clum A."/>
            <person name="Nolan M."/>
            <person name="Lipzen A."/>
            <person name="Salamov A."/>
            <person name="Henrissat B."/>
            <person name="Wiebenga A."/>
            <person name="De vries R.P."/>
            <person name="Grigoriev I.V."/>
            <person name="Mortensen U.H."/>
            <person name="Andersen M.R."/>
            <person name="Baker S.E."/>
        </authorList>
    </citation>
    <scope>NUCLEOTIDE SEQUENCE [LARGE SCALE GENOMIC DNA]</scope>
    <source>
        <strain evidence="1 2">CBS 121057</strain>
    </source>
</reference>
<dbReference type="VEuPathDB" id="FungiDB:BO78DRAFT_470120"/>
<dbReference type="PANTHER" id="PTHR34365">
    <property type="entry name" value="ENOLASE (DUF1399)"/>
    <property type="match status" value="1"/>
</dbReference>
<gene>
    <name evidence="1" type="ORF">BO78DRAFT_470120</name>
</gene>
<dbReference type="Pfam" id="PF07173">
    <property type="entry name" value="GRDP-like"/>
    <property type="match status" value="1"/>
</dbReference>